<feature type="transmembrane region" description="Helical" evidence="1">
    <location>
        <begin position="135"/>
        <end position="158"/>
    </location>
</feature>
<keyword evidence="1" id="KW-1133">Transmembrane helix</keyword>
<name>A0A9N8VXV0_9GLOM</name>
<feature type="transmembrane region" description="Helical" evidence="1">
    <location>
        <begin position="164"/>
        <end position="185"/>
    </location>
</feature>
<evidence type="ECO:0000313" key="3">
    <source>
        <dbReference type="Proteomes" id="UP000789405"/>
    </source>
</evidence>
<dbReference type="OrthoDB" id="2412980at2759"/>
<organism evidence="2 3">
    <name type="scientific">Dentiscutata erythropus</name>
    <dbReference type="NCBI Taxonomy" id="1348616"/>
    <lineage>
        <taxon>Eukaryota</taxon>
        <taxon>Fungi</taxon>
        <taxon>Fungi incertae sedis</taxon>
        <taxon>Mucoromycota</taxon>
        <taxon>Glomeromycotina</taxon>
        <taxon>Glomeromycetes</taxon>
        <taxon>Diversisporales</taxon>
        <taxon>Gigasporaceae</taxon>
        <taxon>Dentiscutata</taxon>
    </lineage>
</organism>
<proteinExistence type="predicted"/>
<accession>A0A9N8VXV0</accession>
<keyword evidence="3" id="KW-1185">Reference proteome</keyword>
<keyword evidence="1" id="KW-0472">Membrane</keyword>
<gene>
    <name evidence="2" type="ORF">DERYTH_LOCUS1190</name>
</gene>
<feature type="transmembrane region" description="Helical" evidence="1">
    <location>
        <begin position="26"/>
        <end position="46"/>
    </location>
</feature>
<sequence length="385" mass="43705">MSNDSITPITEDEFITISTICVPLNIISLISTVTSCVIFGFIQIYYPKFADRVSFRLSFAALFCDIGYSCHLLVILAGDDTPDVSILYCAIVVIMVIRKLKSVAKKVDYSLSTSQSSSYPGLVDNTVISSVVKRVMWYPVVPLVAQFFSSFVEIYAYINRVVYYPLYLLCFIGMSLQGLLNALVFSQDIAVTRTFQDVKLQWWISNVNSYEFHYPHRSHSKAITDEFCMLERSNDFVELKPSFLEWIKYMLLIKLFSPPESSSRLISPKLLSHINSLIENKPINTSSALFGKNNSKQNITLNNQNNNQEIHLVFPEPVHLENSFQYPSIDLSSQCLNPTTSSDPLIGRINSEPIKRVSGEILKIFGPDTDLSQEIEMYKQTLKKL</sequence>
<comment type="caution">
    <text evidence="2">The sequence shown here is derived from an EMBL/GenBank/DDBJ whole genome shotgun (WGS) entry which is preliminary data.</text>
</comment>
<feature type="transmembrane region" description="Helical" evidence="1">
    <location>
        <begin position="84"/>
        <end position="100"/>
    </location>
</feature>
<dbReference type="EMBL" id="CAJVPY010000314">
    <property type="protein sequence ID" value="CAG8465081.1"/>
    <property type="molecule type" value="Genomic_DNA"/>
</dbReference>
<dbReference type="Proteomes" id="UP000789405">
    <property type="component" value="Unassembled WGS sequence"/>
</dbReference>
<reference evidence="2" key="1">
    <citation type="submission" date="2021-06" db="EMBL/GenBank/DDBJ databases">
        <authorList>
            <person name="Kallberg Y."/>
            <person name="Tangrot J."/>
            <person name="Rosling A."/>
        </authorList>
    </citation>
    <scope>NUCLEOTIDE SEQUENCE</scope>
    <source>
        <strain evidence="2">MA453B</strain>
    </source>
</reference>
<protein>
    <submittedName>
        <fullName evidence="2">18702_t:CDS:1</fullName>
    </submittedName>
</protein>
<dbReference type="AlphaFoldDB" id="A0A9N8VXV0"/>
<evidence type="ECO:0000256" key="1">
    <source>
        <dbReference type="SAM" id="Phobius"/>
    </source>
</evidence>
<feature type="transmembrane region" description="Helical" evidence="1">
    <location>
        <begin position="58"/>
        <end position="78"/>
    </location>
</feature>
<evidence type="ECO:0000313" key="2">
    <source>
        <dbReference type="EMBL" id="CAG8465081.1"/>
    </source>
</evidence>
<keyword evidence="1" id="KW-0812">Transmembrane</keyword>